<dbReference type="Proteomes" id="UP000054196">
    <property type="component" value="Unassembled WGS sequence"/>
</dbReference>
<accession>R7S4B6</accession>
<proteinExistence type="predicted"/>
<evidence type="ECO:0000256" key="1">
    <source>
        <dbReference type="SAM" id="MobiDB-lite"/>
    </source>
</evidence>
<dbReference type="KEGG" id="psq:PUNSTDRAFT_122940"/>
<evidence type="ECO:0000313" key="3">
    <source>
        <dbReference type="Proteomes" id="UP000054196"/>
    </source>
</evidence>
<keyword evidence="3" id="KW-1185">Reference proteome</keyword>
<feature type="compositionally biased region" description="Polar residues" evidence="1">
    <location>
        <begin position="1"/>
        <end position="10"/>
    </location>
</feature>
<sequence>MSSLAVQSAQRRAVDGELCSRRSPSQSSRDKRPNPYSVPLTRSRRAFRPRMTSRVQTEIAALFLQRTTYTICLNPIPLASLLSPGTWDSPPPPPRFLASRVNSAGKSNDIITAHTRGRCFLLYASHNECATCGGSR</sequence>
<dbReference type="EMBL" id="JH687556">
    <property type="protein sequence ID" value="EIN04086.1"/>
    <property type="molecule type" value="Genomic_DNA"/>
</dbReference>
<dbReference type="AlphaFoldDB" id="R7S4B6"/>
<dbReference type="GeneID" id="18877604"/>
<organism evidence="2 3">
    <name type="scientific">Punctularia strigosozonata (strain HHB-11173)</name>
    <name type="common">White-rot fungus</name>
    <dbReference type="NCBI Taxonomy" id="741275"/>
    <lineage>
        <taxon>Eukaryota</taxon>
        <taxon>Fungi</taxon>
        <taxon>Dikarya</taxon>
        <taxon>Basidiomycota</taxon>
        <taxon>Agaricomycotina</taxon>
        <taxon>Agaricomycetes</taxon>
        <taxon>Corticiales</taxon>
        <taxon>Punctulariaceae</taxon>
        <taxon>Punctularia</taxon>
    </lineage>
</organism>
<dbReference type="RefSeq" id="XP_007388557.1">
    <property type="nucleotide sequence ID" value="XM_007388495.1"/>
</dbReference>
<reference evidence="3" key="1">
    <citation type="journal article" date="2012" name="Science">
        <title>The Paleozoic origin of enzymatic lignin decomposition reconstructed from 31 fungal genomes.</title>
        <authorList>
            <person name="Floudas D."/>
            <person name="Binder M."/>
            <person name="Riley R."/>
            <person name="Barry K."/>
            <person name="Blanchette R.A."/>
            <person name="Henrissat B."/>
            <person name="Martinez A.T."/>
            <person name="Otillar R."/>
            <person name="Spatafora J.W."/>
            <person name="Yadav J.S."/>
            <person name="Aerts A."/>
            <person name="Benoit I."/>
            <person name="Boyd A."/>
            <person name="Carlson A."/>
            <person name="Copeland A."/>
            <person name="Coutinho P.M."/>
            <person name="de Vries R.P."/>
            <person name="Ferreira P."/>
            <person name="Findley K."/>
            <person name="Foster B."/>
            <person name="Gaskell J."/>
            <person name="Glotzer D."/>
            <person name="Gorecki P."/>
            <person name="Heitman J."/>
            <person name="Hesse C."/>
            <person name="Hori C."/>
            <person name="Igarashi K."/>
            <person name="Jurgens J.A."/>
            <person name="Kallen N."/>
            <person name="Kersten P."/>
            <person name="Kohler A."/>
            <person name="Kuees U."/>
            <person name="Kumar T.K.A."/>
            <person name="Kuo A."/>
            <person name="LaButti K."/>
            <person name="Larrondo L.F."/>
            <person name="Lindquist E."/>
            <person name="Ling A."/>
            <person name="Lombard V."/>
            <person name="Lucas S."/>
            <person name="Lundell T."/>
            <person name="Martin R."/>
            <person name="McLaughlin D.J."/>
            <person name="Morgenstern I."/>
            <person name="Morin E."/>
            <person name="Murat C."/>
            <person name="Nagy L.G."/>
            <person name="Nolan M."/>
            <person name="Ohm R.A."/>
            <person name="Patyshakuliyeva A."/>
            <person name="Rokas A."/>
            <person name="Ruiz-Duenas F.J."/>
            <person name="Sabat G."/>
            <person name="Salamov A."/>
            <person name="Samejima M."/>
            <person name="Schmutz J."/>
            <person name="Slot J.C."/>
            <person name="St John F."/>
            <person name="Stenlid J."/>
            <person name="Sun H."/>
            <person name="Sun S."/>
            <person name="Syed K."/>
            <person name="Tsang A."/>
            <person name="Wiebenga A."/>
            <person name="Young D."/>
            <person name="Pisabarro A."/>
            <person name="Eastwood D.C."/>
            <person name="Martin F."/>
            <person name="Cullen D."/>
            <person name="Grigoriev I.V."/>
            <person name="Hibbett D.S."/>
        </authorList>
    </citation>
    <scope>NUCLEOTIDE SEQUENCE [LARGE SCALE GENOMIC DNA]</scope>
    <source>
        <strain evidence="3">HHB-11173 SS5</strain>
    </source>
</reference>
<evidence type="ECO:0000313" key="2">
    <source>
        <dbReference type="EMBL" id="EIN04086.1"/>
    </source>
</evidence>
<dbReference type="HOGENOM" id="CLU_1876487_0_0_1"/>
<protein>
    <submittedName>
        <fullName evidence="2">Uncharacterized protein</fullName>
    </submittedName>
</protein>
<feature type="region of interest" description="Disordered" evidence="1">
    <location>
        <begin position="1"/>
        <end position="47"/>
    </location>
</feature>
<gene>
    <name evidence="2" type="ORF">PUNSTDRAFT_122940</name>
</gene>
<name>R7S4B6_PUNST</name>